<gene>
    <name evidence="3" type="ORF">RDB_LOCUS103358</name>
    <name evidence="2" type="ORF">RDB_LOCUS27678</name>
</gene>
<feature type="region of interest" description="Disordered" evidence="1">
    <location>
        <begin position="854"/>
        <end position="874"/>
    </location>
</feature>
<feature type="region of interest" description="Disordered" evidence="1">
    <location>
        <begin position="1"/>
        <end position="61"/>
    </location>
</feature>
<feature type="compositionally biased region" description="Pro residues" evidence="1">
    <location>
        <begin position="374"/>
        <end position="388"/>
    </location>
</feature>
<feature type="compositionally biased region" description="Polar residues" evidence="1">
    <location>
        <begin position="563"/>
        <end position="584"/>
    </location>
</feature>
<feature type="compositionally biased region" description="Pro residues" evidence="1">
    <location>
        <begin position="37"/>
        <end position="58"/>
    </location>
</feature>
<feature type="compositionally biased region" description="Pro residues" evidence="1">
    <location>
        <begin position="446"/>
        <end position="456"/>
    </location>
</feature>
<name>A0A8H3AGW0_9AGAM</name>
<feature type="compositionally biased region" description="Pro residues" evidence="1">
    <location>
        <begin position="417"/>
        <end position="435"/>
    </location>
</feature>
<feature type="region of interest" description="Disordered" evidence="1">
    <location>
        <begin position="199"/>
        <end position="237"/>
    </location>
</feature>
<sequence length="1093" mass="116867">MQQNPYNYQSYPSFAPQQPQTHYQQPLNQPWRQATPQPQPQPNPHVPPNGPPLLPPRPEMNMLTTNGFPWSSNQVSNPIGMAPDVSRQWGPSPGPSEPVPEHRAYSLPLQTAVPRVGNMIPPEHVRMLDGGKPVPEPMNPLSGSQYHLAPTTYQNYNTFSPATNHAGLSPQASVGSPMSVSSHSGSLPPVTPVMMNGSMPVASPSELPPRPPSQLPFTPPPPPPPLLNRGMTPAPTHTHTLPAPIAQPQPILPPPMPTHHSEPQVHMSHPQSPAHTRYFSVPVPSGPTPMPTAPTPVPSFPVPTVGAHVSVRSDPTGNWVGGIAPRPSMTFRPSFQPDWNNMPSIPQARTPQPPPPSHAPPPPPVAPIWIPESMKPPAPPPVPPPPPKHAVTSPTVLTHGPWSDGLSRSGTVTANRPPLPPKDPSLPPEAPPLPPRASSMSLNELPLPPKVPVPPPKEPEPVPLLSSSPLDSADQEAELREALQRSLSEFSNASNEENELQAALLESLREMSMGTARSNVHLETPPGSRLNAGSGAWTPVVRSSSPEQVDAIHAHKPPPQLPISGTATPDRNPINASVSNSIAGPSTEIAVFQEEIPASPSIDEPPPPTYEEVTGSANRSPAIPDVATAPSIPSEQVSRNSSPAPLFGSTPRSLPIQPGNNQGNRSLSLEAEVPVIEVIPPSHNNSLSRPQHQQSPPQNAGRSPIVTPPTESLPVKNEAPPRSSAVSLPNQSRPRTVSQVHSAADLLPHHEPEIATLSSTRQRVLSVSHALTGGSRMSRASSFFGMSSSTNLAEGPPHRTWAIDEESPDNSSGLSLQPPQPSNSTVGRLNSRNTSKSNLLETQADAPPVESLLHGVSYGFRDPDPPTPIPTSPADPLPPSIMIGQGGAFHVQAPNFRHLLRLLSHYGSTNIMATPAAIAASKSGVHSLRVVLYFVRGKHDRDPWLCRLFLELHTPDDKETTPVPDTSMLWLDTTITAPCGSRGKLYVVPGPLPVLPLPLHSLSSFIVNRLDEACRTSNDNTRRLERILVECYGSVGGASNSSEEIGGRQKGSGNISFGGLFSRVKDKFSSDKGGTLNDHTYDLISPFEIDEYR</sequence>
<feature type="compositionally biased region" description="Polar residues" evidence="1">
    <location>
        <begin position="724"/>
        <end position="741"/>
    </location>
</feature>
<proteinExistence type="predicted"/>
<evidence type="ECO:0000313" key="2">
    <source>
        <dbReference type="EMBL" id="CAE6425239.1"/>
    </source>
</evidence>
<accession>A0A8H3AGW0</accession>
<dbReference type="Proteomes" id="UP000663861">
    <property type="component" value="Unassembled WGS sequence"/>
</dbReference>
<feature type="region of interest" description="Disordered" evidence="1">
    <location>
        <begin position="318"/>
        <end position="477"/>
    </location>
</feature>
<dbReference type="InterPro" id="IPR003903">
    <property type="entry name" value="UIM_dom"/>
</dbReference>
<dbReference type="Proteomes" id="UP000663888">
    <property type="component" value="Unassembled WGS sequence"/>
</dbReference>
<evidence type="ECO:0000256" key="1">
    <source>
        <dbReference type="SAM" id="MobiDB-lite"/>
    </source>
</evidence>
<feature type="compositionally biased region" description="Polar residues" evidence="1">
    <location>
        <begin position="1"/>
        <end position="28"/>
    </location>
</feature>
<comment type="caution">
    <text evidence="2">The sequence shown here is derived from an EMBL/GenBank/DDBJ whole genome shotgun (WGS) entry which is preliminary data.</text>
</comment>
<evidence type="ECO:0000313" key="4">
    <source>
        <dbReference type="Proteomes" id="UP000663888"/>
    </source>
</evidence>
<dbReference type="EMBL" id="CAJMWX010000729">
    <property type="protein sequence ID" value="CAE6425239.1"/>
    <property type="molecule type" value="Genomic_DNA"/>
</dbReference>
<protein>
    <submittedName>
        <fullName evidence="2">Uncharacterized protein</fullName>
    </submittedName>
</protein>
<feature type="compositionally biased region" description="Pro residues" evidence="1">
    <location>
        <begin position="351"/>
        <end position="366"/>
    </location>
</feature>
<feature type="region of interest" description="Disordered" evidence="1">
    <location>
        <begin position="788"/>
        <end position="832"/>
    </location>
</feature>
<feature type="compositionally biased region" description="Pro residues" evidence="1">
    <location>
        <begin position="865"/>
        <end position="874"/>
    </location>
</feature>
<feature type="compositionally biased region" description="Polar residues" evidence="1">
    <location>
        <begin position="658"/>
        <end position="667"/>
    </location>
</feature>
<feature type="compositionally biased region" description="Polar residues" evidence="1">
    <location>
        <begin position="631"/>
        <end position="643"/>
    </location>
</feature>
<feature type="compositionally biased region" description="Pro residues" evidence="1">
    <location>
        <begin position="206"/>
        <end position="226"/>
    </location>
</feature>
<feature type="compositionally biased region" description="Polar residues" evidence="1">
    <location>
        <begin position="682"/>
        <end position="701"/>
    </location>
</feature>
<feature type="region of interest" description="Disordered" evidence="1">
    <location>
        <begin position="515"/>
        <end position="741"/>
    </location>
</feature>
<dbReference type="EMBL" id="CAJMWY010002209">
    <property type="protein sequence ID" value="CAE6484877.1"/>
    <property type="molecule type" value="Genomic_DNA"/>
</dbReference>
<dbReference type="PROSITE" id="PS50330">
    <property type="entry name" value="UIM"/>
    <property type="match status" value="1"/>
</dbReference>
<feature type="compositionally biased region" description="Polar residues" evidence="1">
    <location>
        <begin position="331"/>
        <end position="342"/>
    </location>
</feature>
<organism evidence="2 4">
    <name type="scientific">Rhizoctonia solani</name>
    <dbReference type="NCBI Taxonomy" id="456999"/>
    <lineage>
        <taxon>Eukaryota</taxon>
        <taxon>Fungi</taxon>
        <taxon>Dikarya</taxon>
        <taxon>Basidiomycota</taxon>
        <taxon>Agaricomycotina</taxon>
        <taxon>Agaricomycetes</taxon>
        <taxon>Cantharellales</taxon>
        <taxon>Ceratobasidiaceae</taxon>
        <taxon>Rhizoctonia</taxon>
    </lineage>
</organism>
<dbReference type="AlphaFoldDB" id="A0A8H3AGW0"/>
<evidence type="ECO:0000313" key="3">
    <source>
        <dbReference type="EMBL" id="CAE6484877.1"/>
    </source>
</evidence>
<reference evidence="2" key="1">
    <citation type="submission" date="2021-01" db="EMBL/GenBank/DDBJ databases">
        <authorList>
            <person name="Kaushik A."/>
        </authorList>
    </citation>
    <scope>NUCLEOTIDE SEQUENCE</scope>
    <source>
        <strain evidence="2">AG4-R118</strain>
        <strain evidence="3">AG4-RS23</strain>
    </source>
</reference>